<keyword evidence="3" id="KW-1185">Reference proteome</keyword>
<feature type="transmembrane region" description="Helical" evidence="1">
    <location>
        <begin position="21"/>
        <end position="39"/>
    </location>
</feature>
<protein>
    <submittedName>
        <fullName evidence="2">Uncharacterized protein</fullName>
    </submittedName>
</protein>
<dbReference type="AlphaFoldDB" id="A0A4R6IRH8"/>
<evidence type="ECO:0000313" key="3">
    <source>
        <dbReference type="Proteomes" id="UP000295499"/>
    </source>
</evidence>
<organism evidence="2 3">
    <name type="scientific">Pedobacter duraquae</name>
    <dbReference type="NCBI Taxonomy" id="425511"/>
    <lineage>
        <taxon>Bacteria</taxon>
        <taxon>Pseudomonadati</taxon>
        <taxon>Bacteroidota</taxon>
        <taxon>Sphingobacteriia</taxon>
        <taxon>Sphingobacteriales</taxon>
        <taxon>Sphingobacteriaceae</taxon>
        <taxon>Pedobacter</taxon>
    </lineage>
</organism>
<keyword evidence="1" id="KW-0472">Membrane</keyword>
<gene>
    <name evidence="2" type="ORF">CLV32_1161</name>
</gene>
<reference evidence="2 3" key="1">
    <citation type="submission" date="2019-03" db="EMBL/GenBank/DDBJ databases">
        <title>Genomic Encyclopedia of Archaeal and Bacterial Type Strains, Phase II (KMG-II): from individual species to whole genera.</title>
        <authorList>
            <person name="Goeker M."/>
        </authorList>
    </citation>
    <scope>NUCLEOTIDE SEQUENCE [LARGE SCALE GENOMIC DNA]</scope>
    <source>
        <strain evidence="2 3">DSM 19034</strain>
    </source>
</reference>
<keyword evidence="1" id="KW-1133">Transmembrane helix</keyword>
<dbReference type="EMBL" id="SNWM01000001">
    <property type="protein sequence ID" value="TDO24867.1"/>
    <property type="molecule type" value="Genomic_DNA"/>
</dbReference>
<sequence length="49" mass="5554">MGLKMKFLKNALNRHNRGIPCAMSGICVGKPFVILVYTVRNGVFVHFFK</sequence>
<comment type="caution">
    <text evidence="2">The sequence shown here is derived from an EMBL/GenBank/DDBJ whole genome shotgun (WGS) entry which is preliminary data.</text>
</comment>
<dbReference type="Proteomes" id="UP000295499">
    <property type="component" value="Unassembled WGS sequence"/>
</dbReference>
<name>A0A4R6IRH8_9SPHI</name>
<evidence type="ECO:0000313" key="2">
    <source>
        <dbReference type="EMBL" id="TDO24867.1"/>
    </source>
</evidence>
<proteinExistence type="predicted"/>
<evidence type="ECO:0000256" key="1">
    <source>
        <dbReference type="SAM" id="Phobius"/>
    </source>
</evidence>
<accession>A0A4R6IRH8</accession>
<keyword evidence="1" id="KW-0812">Transmembrane</keyword>